<keyword evidence="12" id="KW-0716">Sensory transduction</keyword>
<keyword evidence="3 12" id="KW-1003">Cell membrane</keyword>
<protein>
    <recommendedName>
        <fullName evidence="12">Olfactory receptor</fullName>
    </recommendedName>
</protein>
<sequence>MSQRYHFIPLYHLTVLASFPGNAYNQNKLVVNSHYDSRKEEKLILARVNQKEKRKRKQKQSKTLQRSRGQKTIPMKVINIRDFERKNHSAIREFVLLGLTQSPEIQRILFWLFTLSYVAALMGNFLLIFIICASKKLHTPMYFLLANLSLVNALSITTTIPKLLLTLFSHRNTITFYGCIIQVYFFILFLVTELMLLTSMAFDRFVAICYPLQYTLIMRKELCAAIAVGAWVLGLTNSAVHSGLLLQLSFCESNIINHFFCDVPPVLKLSCSDTSFNETMAFVADVVFAVFSCGLTLTSYGFIIRAIFRIRSTEGKKKAFSTCSSHLIVVSFYFSAVIYTYIRPTSVYSLNRVKYISLLYSVVTPVINPIIYSLRNREVKEVLKDFIGRGRMFLRH</sequence>
<dbReference type="FunFam" id="1.20.1070.10:FF:000015">
    <property type="entry name" value="Olfactory receptor"/>
    <property type="match status" value="1"/>
</dbReference>
<feature type="transmembrane region" description="Helical" evidence="12">
    <location>
        <begin position="222"/>
        <end position="240"/>
    </location>
</feature>
<dbReference type="AlphaFoldDB" id="A0A6I9X0P1"/>
<comment type="subcellular location">
    <subcellularLocation>
        <location evidence="1 12">Cell membrane</location>
        <topology evidence="1 12">Multi-pass membrane protein</topology>
    </subcellularLocation>
</comment>
<dbReference type="GO" id="GO:0005886">
    <property type="term" value="C:plasma membrane"/>
    <property type="evidence" value="ECO:0007669"/>
    <property type="project" value="UniProtKB-SubCell"/>
</dbReference>
<evidence type="ECO:0000256" key="11">
    <source>
        <dbReference type="RuleBase" id="RU000688"/>
    </source>
</evidence>
<dbReference type="InterPro" id="IPR050516">
    <property type="entry name" value="Olfactory_GPCR"/>
</dbReference>
<evidence type="ECO:0000259" key="14">
    <source>
        <dbReference type="PROSITE" id="PS50262"/>
    </source>
</evidence>
<dbReference type="InterPro" id="IPR017452">
    <property type="entry name" value="GPCR_Rhodpsn_7TM"/>
</dbReference>
<evidence type="ECO:0000256" key="2">
    <source>
        <dbReference type="ARBA" id="ARBA00010663"/>
    </source>
</evidence>
<feature type="transmembrane region" description="Helical" evidence="12">
    <location>
        <begin position="108"/>
        <end position="132"/>
    </location>
</feature>
<dbReference type="SUPFAM" id="SSF81321">
    <property type="entry name" value="Family A G protein-coupled receptor-like"/>
    <property type="match status" value="1"/>
</dbReference>
<feature type="transmembrane region" description="Helical" evidence="12">
    <location>
        <begin position="174"/>
        <end position="202"/>
    </location>
</feature>
<dbReference type="Proteomes" id="UP000504617">
    <property type="component" value="Unplaced"/>
</dbReference>
<keyword evidence="9 11" id="KW-0675">Receptor</keyword>
<dbReference type="CDD" id="cd15232">
    <property type="entry name" value="7tmA_OR13-like"/>
    <property type="match status" value="1"/>
</dbReference>
<dbReference type="PRINTS" id="PR00237">
    <property type="entry name" value="GPCRRHODOPSN"/>
</dbReference>
<proteinExistence type="inferred from homology"/>
<name>A0A6I9X0P1_9SAUR</name>
<dbReference type="PROSITE" id="PS50262">
    <property type="entry name" value="G_PROTEIN_RECEP_F1_2"/>
    <property type="match status" value="1"/>
</dbReference>
<keyword evidence="7 11" id="KW-0297">G-protein coupled receptor</keyword>
<keyword evidence="4 11" id="KW-0812">Transmembrane</keyword>
<evidence type="ECO:0000313" key="16">
    <source>
        <dbReference type="RefSeq" id="XP_013907352.1"/>
    </source>
</evidence>
<feature type="transmembrane region" description="Helical" evidence="12">
    <location>
        <begin position="320"/>
        <end position="342"/>
    </location>
</feature>
<evidence type="ECO:0000256" key="8">
    <source>
        <dbReference type="ARBA" id="ARBA00023136"/>
    </source>
</evidence>
<dbReference type="InterPro" id="IPR000276">
    <property type="entry name" value="GPCR_Rhodpsn"/>
</dbReference>
<dbReference type="GeneID" id="106537685"/>
<keyword evidence="10 11" id="KW-0807">Transducer</keyword>
<dbReference type="PANTHER" id="PTHR26452">
    <property type="entry name" value="OLFACTORY RECEPTOR"/>
    <property type="match status" value="1"/>
</dbReference>
<dbReference type="KEGG" id="tsr:106537685"/>
<dbReference type="PROSITE" id="PS00237">
    <property type="entry name" value="G_PROTEIN_RECEP_F1_1"/>
    <property type="match status" value="1"/>
</dbReference>
<evidence type="ECO:0000256" key="3">
    <source>
        <dbReference type="ARBA" id="ARBA00022475"/>
    </source>
</evidence>
<evidence type="ECO:0000256" key="12">
    <source>
        <dbReference type="RuleBase" id="RU363047"/>
    </source>
</evidence>
<evidence type="ECO:0000256" key="5">
    <source>
        <dbReference type="ARBA" id="ARBA00022725"/>
    </source>
</evidence>
<evidence type="ECO:0000256" key="9">
    <source>
        <dbReference type="ARBA" id="ARBA00023170"/>
    </source>
</evidence>
<keyword evidence="5 12" id="KW-0552">Olfaction</keyword>
<keyword evidence="6 12" id="KW-1133">Transmembrane helix</keyword>
<dbReference type="PRINTS" id="PR00245">
    <property type="entry name" value="OLFACTORYR"/>
</dbReference>
<evidence type="ECO:0000256" key="13">
    <source>
        <dbReference type="SAM" id="MobiDB-lite"/>
    </source>
</evidence>
<dbReference type="InterPro" id="IPR000725">
    <property type="entry name" value="Olfact_rcpt"/>
</dbReference>
<dbReference type="RefSeq" id="XP_013907352.1">
    <property type="nucleotide sequence ID" value="XM_014051877.1"/>
</dbReference>
<feature type="transmembrane region" description="Helical" evidence="12">
    <location>
        <begin position="144"/>
        <end position="168"/>
    </location>
</feature>
<keyword evidence="8 12" id="KW-0472">Membrane</keyword>
<feature type="region of interest" description="Disordered" evidence="13">
    <location>
        <begin position="49"/>
        <end position="69"/>
    </location>
</feature>
<feature type="transmembrane region" description="Helical" evidence="12">
    <location>
        <begin position="354"/>
        <end position="374"/>
    </location>
</feature>
<accession>A0A6I9X0P1</accession>
<organism evidence="15 16">
    <name type="scientific">Thamnophis sirtalis</name>
    <dbReference type="NCBI Taxonomy" id="35019"/>
    <lineage>
        <taxon>Eukaryota</taxon>
        <taxon>Metazoa</taxon>
        <taxon>Chordata</taxon>
        <taxon>Craniata</taxon>
        <taxon>Vertebrata</taxon>
        <taxon>Euteleostomi</taxon>
        <taxon>Lepidosauria</taxon>
        <taxon>Squamata</taxon>
        <taxon>Bifurcata</taxon>
        <taxon>Unidentata</taxon>
        <taxon>Episquamata</taxon>
        <taxon>Toxicofera</taxon>
        <taxon>Serpentes</taxon>
        <taxon>Colubroidea</taxon>
        <taxon>Colubridae</taxon>
        <taxon>Natricinae</taxon>
        <taxon>Thamnophis</taxon>
    </lineage>
</organism>
<evidence type="ECO:0000256" key="6">
    <source>
        <dbReference type="ARBA" id="ARBA00022989"/>
    </source>
</evidence>
<dbReference type="GO" id="GO:0004930">
    <property type="term" value="F:G protein-coupled receptor activity"/>
    <property type="evidence" value="ECO:0007669"/>
    <property type="project" value="UniProtKB-KW"/>
</dbReference>
<evidence type="ECO:0000256" key="1">
    <source>
        <dbReference type="ARBA" id="ARBA00004651"/>
    </source>
</evidence>
<evidence type="ECO:0000256" key="7">
    <source>
        <dbReference type="ARBA" id="ARBA00023040"/>
    </source>
</evidence>
<feature type="domain" description="G-protein coupled receptors family 1 profile" evidence="14">
    <location>
        <begin position="123"/>
        <end position="372"/>
    </location>
</feature>
<dbReference type="OrthoDB" id="6145535at2759"/>
<dbReference type="FunFam" id="1.10.1220.70:FF:000001">
    <property type="entry name" value="Olfactory receptor"/>
    <property type="match status" value="1"/>
</dbReference>
<feature type="transmembrane region" description="Helical" evidence="12">
    <location>
        <begin position="286"/>
        <end position="308"/>
    </location>
</feature>
<dbReference type="GO" id="GO:0004984">
    <property type="term" value="F:olfactory receptor activity"/>
    <property type="evidence" value="ECO:0007669"/>
    <property type="project" value="InterPro"/>
</dbReference>
<evidence type="ECO:0000313" key="15">
    <source>
        <dbReference type="Proteomes" id="UP000504617"/>
    </source>
</evidence>
<dbReference type="Gene3D" id="1.20.1070.10">
    <property type="entry name" value="Rhodopsin 7-helix transmembrane proteins"/>
    <property type="match status" value="1"/>
</dbReference>
<gene>
    <name evidence="16" type="primary">LOC106537685</name>
</gene>
<keyword evidence="15" id="KW-1185">Reference proteome</keyword>
<reference evidence="16" key="1">
    <citation type="submission" date="2025-08" db="UniProtKB">
        <authorList>
            <consortium name="RefSeq"/>
        </authorList>
    </citation>
    <scope>IDENTIFICATION</scope>
    <source>
        <tissue evidence="16">Skeletal muscle</tissue>
    </source>
</reference>
<evidence type="ECO:0000256" key="4">
    <source>
        <dbReference type="ARBA" id="ARBA00022692"/>
    </source>
</evidence>
<comment type="similarity">
    <text evidence="2 11">Belongs to the G-protein coupled receptor 1 family.</text>
</comment>
<dbReference type="Pfam" id="PF13853">
    <property type="entry name" value="7tm_4"/>
    <property type="match status" value="1"/>
</dbReference>
<evidence type="ECO:0000256" key="10">
    <source>
        <dbReference type="ARBA" id="ARBA00023224"/>
    </source>
</evidence>